<dbReference type="Proteomes" id="UP000186015">
    <property type="component" value="Unassembled WGS sequence"/>
</dbReference>
<organism evidence="3 4">
    <name type="scientific">Ruminococcus albus</name>
    <dbReference type="NCBI Taxonomy" id="1264"/>
    <lineage>
        <taxon>Bacteria</taxon>
        <taxon>Bacillati</taxon>
        <taxon>Bacillota</taxon>
        <taxon>Clostridia</taxon>
        <taxon>Eubacteriales</taxon>
        <taxon>Oscillospiraceae</taxon>
        <taxon>Ruminococcus</taxon>
    </lineage>
</organism>
<sequence>MNIFRMIKCGMLVSAAAVTVAVCCSCGSKNNYNSKVHINEAIRHMNNKYGVQFTYDSDNTKEGSSGIFGKTDSYVNIIVTCKELPGVPIIVYSSDGSEYLDDFVPKKFELQAQWDLNALAKKVFDGDKPTVRLSLNSEYEMNERTLPADTTYEQFKLSGALGWVDIYTDDSDAPLDDYRMLADALAYSEFNCEPSVWYFTDDSYTRIDENNTALGFDEPEKKLGEIRVANDNCLLDEDFDGEIMIYRDDRDPVYLTLIPADDEDLEYYNSLFLPGESEDAVTTSDNSDGKDEKSEKNWFSAK</sequence>
<feature type="region of interest" description="Disordered" evidence="1">
    <location>
        <begin position="277"/>
        <end position="302"/>
    </location>
</feature>
<feature type="chain" id="PRO_5038705120" description="Lipoprotein" evidence="2">
    <location>
        <begin position="22"/>
        <end position="302"/>
    </location>
</feature>
<evidence type="ECO:0000256" key="2">
    <source>
        <dbReference type="SAM" id="SignalP"/>
    </source>
</evidence>
<evidence type="ECO:0000313" key="3">
    <source>
        <dbReference type="EMBL" id="SEL18959.1"/>
    </source>
</evidence>
<dbReference type="OrthoDB" id="1817518at2"/>
<protein>
    <recommendedName>
        <fullName evidence="5">Lipoprotein</fullName>
    </recommendedName>
</protein>
<dbReference type="AlphaFoldDB" id="A0A1H7N6M1"/>
<accession>A0A1H7N6M1</accession>
<feature type="compositionally biased region" description="Basic and acidic residues" evidence="1">
    <location>
        <begin position="287"/>
        <end position="296"/>
    </location>
</feature>
<reference evidence="3 4" key="1">
    <citation type="submission" date="2016-10" db="EMBL/GenBank/DDBJ databases">
        <authorList>
            <person name="de Groot N.N."/>
        </authorList>
    </citation>
    <scope>NUCLEOTIDE SEQUENCE [LARGE SCALE GENOMIC DNA]</scope>
    <source>
        <strain evidence="3 4">KH2T6</strain>
    </source>
</reference>
<evidence type="ECO:0000313" key="4">
    <source>
        <dbReference type="Proteomes" id="UP000186015"/>
    </source>
</evidence>
<keyword evidence="2" id="KW-0732">Signal</keyword>
<dbReference type="EMBL" id="FOAT01000014">
    <property type="protein sequence ID" value="SEL18959.1"/>
    <property type="molecule type" value="Genomic_DNA"/>
</dbReference>
<gene>
    <name evidence="3" type="ORF">SAMN05216469_1149</name>
</gene>
<evidence type="ECO:0008006" key="5">
    <source>
        <dbReference type="Google" id="ProtNLM"/>
    </source>
</evidence>
<feature type="signal peptide" evidence="2">
    <location>
        <begin position="1"/>
        <end position="21"/>
    </location>
</feature>
<name>A0A1H7N6M1_RUMAL</name>
<evidence type="ECO:0000256" key="1">
    <source>
        <dbReference type="SAM" id="MobiDB-lite"/>
    </source>
</evidence>
<dbReference type="RefSeq" id="WP_074834707.1">
    <property type="nucleotide sequence ID" value="NZ_FOAT01000014.1"/>
</dbReference>
<proteinExistence type="predicted"/>